<accession>A0ABD3NZR2</accession>
<reference evidence="2 3" key="1">
    <citation type="submission" date="2024-10" db="EMBL/GenBank/DDBJ databases">
        <title>Updated reference genomes for cyclostephanoid diatoms.</title>
        <authorList>
            <person name="Roberts W.R."/>
            <person name="Alverson A.J."/>
        </authorList>
    </citation>
    <scope>NUCLEOTIDE SEQUENCE [LARGE SCALE GENOMIC DNA]</scope>
    <source>
        <strain evidence="2 3">AJA010-31</strain>
    </source>
</reference>
<keyword evidence="3" id="KW-1185">Reference proteome</keyword>
<dbReference type="Gene3D" id="3.40.50.300">
    <property type="entry name" value="P-loop containing nucleotide triphosphate hydrolases"/>
    <property type="match status" value="1"/>
</dbReference>
<dbReference type="AlphaFoldDB" id="A0ABD3NZR2"/>
<evidence type="ECO:0000313" key="2">
    <source>
        <dbReference type="EMBL" id="KAL3779640.1"/>
    </source>
</evidence>
<protein>
    <recommendedName>
        <fullName evidence="4">Sulfotransferase</fullName>
    </recommendedName>
</protein>
<gene>
    <name evidence="2" type="ORF">ACHAWO_011204</name>
</gene>
<dbReference type="InterPro" id="IPR027417">
    <property type="entry name" value="P-loop_NTPase"/>
</dbReference>
<dbReference type="EMBL" id="JALLPJ020000925">
    <property type="protein sequence ID" value="KAL3779640.1"/>
    <property type="molecule type" value="Genomic_DNA"/>
</dbReference>
<evidence type="ECO:0000313" key="3">
    <source>
        <dbReference type="Proteomes" id="UP001530400"/>
    </source>
</evidence>
<sequence length="370" mass="41885">MTTFKRQPLPNNSTTFLRKRTSLLLPWFFLLLITYILTLHQFYNQYISNTNYLHLPPQKPGVLLLGMHRSSTSMLSGLLIQGLGYEIGGPELPIAQDNPKGFFERTDVVDMNNAFLNSQNMTWDNHDKILEYNTSLTEEHLLLGIVSNATFGGTLQFYNGRHSVPYVFKDPRCCLTVPVWMKHLNPSPAILFSYRHPLDVAASLQRRDNFPLIKGLKLWIIYNVLAVRYSNGYCRVVTSSHAVVFDTLNEMTRISRELTNRCRVIPSPNATMPASVVDGFVDHSLQHNTNGAGVQYLNGTIHDFGDGCVARPLSSGSSNVGGLEEEMKVTQTYLIAMQLFCDFRSGRAFSKDYEMPDLTKIYDVPQPTFQ</sequence>
<feature type="transmembrane region" description="Helical" evidence="1">
    <location>
        <begin position="21"/>
        <end position="43"/>
    </location>
</feature>
<keyword evidence="1" id="KW-1133">Transmembrane helix</keyword>
<comment type="caution">
    <text evidence="2">The sequence shown here is derived from an EMBL/GenBank/DDBJ whole genome shotgun (WGS) entry which is preliminary data.</text>
</comment>
<evidence type="ECO:0008006" key="4">
    <source>
        <dbReference type="Google" id="ProtNLM"/>
    </source>
</evidence>
<organism evidence="2 3">
    <name type="scientific">Cyclotella atomus</name>
    <dbReference type="NCBI Taxonomy" id="382360"/>
    <lineage>
        <taxon>Eukaryota</taxon>
        <taxon>Sar</taxon>
        <taxon>Stramenopiles</taxon>
        <taxon>Ochrophyta</taxon>
        <taxon>Bacillariophyta</taxon>
        <taxon>Coscinodiscophyceae</taxon>
        <taxon>Thalassiosirophycidae</taxon>
        <taxon>Stephanodiscales</taxon>
        <taxon>Stephanodiscaceae</taxon>
        <taxon>Cyclotella</taxon>
    </lineage>
</organism>
<name>A0ABD3NZR2_9STRA</name>
<keyword evidence="1" id="KW-0812">Transmembrane</keyword>
<dbReference type="SUPFAM" id="SSF52540">
    <property type="entry name" value="P-loop containing nucleoside triphosphate hydrolases"/>
    <property type="match status" value="1"/>
</dbReference>
<evidence type="ECO:0000256" key="1">
    <source>
        <dbReference type="SAM" id="Phobius"/>
    </source>
</evidence>
<dbReference type="Proteomes" id="UP001530400">
    <property type="component" value="Unassembled WGS sequence"/>
</dbReference>
<proteinExistence type="predicted"/>
<keyword evidence="1" id="KW-0472">Membrane</keyword>